<sequence>MVVLEHEGYVARVESDTATSAHRFDSWKRHSACLYKFIGERITPRLHEQHHSLNMATQEAKAWVYTGGYNTLKRGTIHPPSASAFKDEGDGPPHMLVKIHACALNPVDVQIMNLPSWKQPWNALYGKEKGTVNDYSGTVIAPGRTGFKEGDEVFGLTLKPYAPNGGALAEVADLNTETSLAALKPKGWSHEKASAISLVWLTAKASIDSVAPFVEASQNKKVAVLGGSSSTGLYTIILAKRKGWKVVATSSGKNKDFVLSTLGADEHVDYTSQDVREGVAKFQPDAVIDCVGGTECIGLPSSKRYISIVGDKVGRESMGGPYTYYDYWHPIRAGLQWFRWAKGQYGLGESYDVTVLSKKKEWLEDAKNTLGPDDIYIDSVHEFDKANEAFERLNTGRAKGKVVVKVSSKL</sequence>
<accession>A0A6A6PZH3</accession>
<dbReference type="CDD" id="cd08267">
    <property type="entry name" value="MDR1"/>
    <property type="match status" value="1"/>
</dbReference>
<dbReference type="Proteomes" id="UP000799767">
    <property type="component" value="Unassembled WGS sequence"/>
</dbReference>
<evidence type="ECO:0000259" key="1">
    <source>
        <dbReference type="SMART" id="SM00829"/>
    </source>
</evidence>
<dbReference type="InterPro" id="IPR050700">
    <property type="entry name" value="YIM1/Zinc_Alcohol_DH_Fams"/>
</dbReference>
<dbReference type="Pfam" id="PF08240">
    <property type="entry name" value="ADH_N"/>
    <property type="match status" value="1"/>
</dbReference>
<dbReference type="OrthoDB" id="201656at2759"/>
<keyword evidence="3" id="KW-1185">Reference proteome</keyword>
<organism evidence="2 3">
    <name type="scientific">Neohortaea acidophila</name>
    <dbReference type="NCBI Taxonomy" id="245834"/>
    <lineage>
        <taxon>Eukaryota</taxon>
        <taxon>Fungi</taxon>
        <taxon>Dikarya</taxon>
        <taxon>Ascomycota</taxon>
        <taxon>Pezizomycotina</taxon>
        <taxon>Dothideomycetes</taxon>
        <taxon>Dothideomycetidae</taxon>
        <taxon>Mycosphaerellales</taxon>
        <taxon>Teratosphaeriaceae</taxon>
        <taxon>Neohortaea</taxon>
    </lineage>
</organism>
<gene>
    <name evidence="2" type="ORF">BDY17DRAFT_292459</name>
</gene>
<evidence type="ECO:0000313" key="2">
    <source>
        <dbReference type="EMBL" id="KAF2484833.1"/>
    </source>
</evidence>
<dbReference type="SUPFAM" id="SSF50129">
    <property type="entry name" value="GroES-like"/>
    <property type="match status" value="1"/>
</dbReference>
<name>A0A6A6PZH3_9PEZI</name>
<dbReference type="RefSeq" id="XP_033591402.1">
    <property type="nucleotide sequence ID" value="XM_033732833.1"/>
</dbReference>
<dbReference type="GeneID" id="54473835"/>
<dbReference type="GO" id="GO:0016491">
    <property type="term" value="F:oxidoreductase activity"/>
    <property type="evidence" value="ECO:0007669"/>
    <property type="project" value="InterPro"/>
</dbReference>
<dbReference type="SMART" id="SM00829">
    <property type="entry name" value="PKS_ER"/>
    <property type="match status" value="1"/>
</dbReference>
<dbReference type="InterPro" id="IPR036291">
    <property type="entry name" value="NAD(P)-bd_dom_sf"/>
</dbReference>
<feature type="domain" description="Enoyl reductase (ER)" evidence="1">
    <location>
        <begin position="75"/>
        <end position="404"/>
    </location>
</feature>
<dbReference type="Pfam" id="PF13602">
    <property type="entry name" value="ADH_zinc_N_2"/>
    <property type="match status" value="1"/>
</dbReference>
<dbReference type="InterPro" id="IPR011032">
    <property type="entry name" value="GroES-like_sf"/>
</dbReference>
<dbReference type="EMBL" id="MU001633">
    <property type="protein sequence ID" value="KAF2484833.1"/>
    <property type="molecule type" value="Genomic_DNA"/>
</dbReference>
<dbReference type="PANTHER" id="PTHR11695">
    <property type="entry name" value="ALCOHOL DEHYDROGENASE RELATED"/>
    <property type="match status" value="1"/>
</dbReference>
<dbReference type="Gene3D" id="3.90.180.10">
    <property type="entry name" value="Medium-chain alcohol dehydrogenases, catalytic domain"/>
    <property type="match status" value="1"/>
</dbReference>
<reference evidence="2" key="1">
    <citation type="journal article" date="2020" name="Stud. Mycol.">
        <title>101 Dothideomycetes genomes: a test case for predicting lifestyles and emergence of pathogens.</title>
        <authorList>
            <person name="Haridas S."/>
            <person name="Albert R."/>
            <person name="Binder M."/>
            <person name="Bloem J."/>
            <person name="Labutti K."/>
            <person name="Salamov A."/>
            <person name="Andreopoulos B."/>
            <person name="Baker S."/>
            <person name="Barry K."/>
            <person name="Bills G."/>
            <person name="Bluhm B."/>
            <person name="Cannon C."/>
            <person name="Castanera R."/>
            <person name="Culley D."/>
            <person name="Daum C."/>
            <person name="Ezra D."/>
            <person name="Gonzalez J."/>
            <person name="Henrissat B."/>
            <person name="Kuo A."/>
            <person name="Liang C."/>
            <person name="Lipzen A."/>
            <person name="Lutzoni F."/>
            <person name="Magnuson J."/>
            <person name="Mondo S."/>
            <person name="Nolan M."/>
            <person name="Ohm R."/>
            <person name="Pangilinan J."/>
            <person name="Park H.-J."/>
            <person name="Ramirez L."/>
            <person name="Alfaro M."/>
            <person name="Sun H."/>
            <person name="Tritt A."/>
            <person name="Yoshinaga Y."/>
            <person name="Zwiers L.-H."/>
            <person name="Turgeon B."/>
            <person name="Goodwin S."/>
            <person name="Spatafora J."/>
            <person name="Crous P."/>
            <person name="Grigoriev I."/>
        </authorList>
    </citation>
    <scope>NUCLEOTIDE SEQUENCE</scope>
    <source>
        <strain evidence="2">CBS 113389</strain>
    </source>
</reference>
<dbReference type="InterPro" id="IPR013154">
    <property type="entry name" value="ADH-like_N"/>
</dbReference>
<dbReference type="AlphaFoldDB" id="A0A6A6PZH3"/>
<proteinExistence type="predicted"/>
<dbReference type="Gene3D" id="3.40.50.720">
    <property type="entry name" value="NAD(P)-binding Rossmann-like Domain"/>
    <property type="match status" value="1"/>
</dbReference>
<protein>
    <recommendedName>
        <fullName evidence="1">Enoyl reductase (ER) domain-containing protein</fullName>
    </recommendedName>
</protein>
<dbReference type="SUPFAM" id="SSF51735">
    <property type="entry name" value="NAD(P)-binding Rossmann-fold domains"/>
    <property type="match status" value="1"/>
</dbReference>
<dbReference type="InterPro" id="IPR020843">
    <property type="entry name" value="ER"/>
</dbReference>
<dbReference type="PANTHER" id="PTHR11695:SF294">
    <property type="entry name" value="RETICULON-4-INTERACTING PROTEIN 1, MITOCHONDRIAL"/>
    <property type="match status" value="1"/>
</dbReference>
<evidence type="ECO:0000313" key="3">
    <source>
        <dbReference type="Proteomes" id="UP000799767"/>
    </source>
</evidence>